<evidence type="ECO:0000256" key="7">
    <source>
        <dbReference type="ARBA" id="ARBA00023007"/>
    </source>
</evidence>
<dbReference type="Gene3D" id="3.30.479.10">
    <property type="entry name" value="6-pyruvoyl tetrahydropterin synthase/QueD"/>
    <property type="match status" value="1"/>
</dbReference>
<evidence type="ECO:0000256" key="2">
    <source>
        <dbReference type="ARBA" id="ARBA00005126"/>
    </source>
</evidence>
<sequence length="432" mass="49967">MLNRFKDDPRLPVGKPAAVTRLDRSCVCGSLVCKQLTLYYANAKHLFYGKFATIPKPGVRFVGMKQFNRERWLFYMGKGDMLPMSQNSRHCISHVHFPQECFDETGKLIRYRKGKHTNNSNDIVWETDKNGNIIEDSAQTLSVPCITIEKLKEDFTFLTGQEEVVRRSRGLGKKTLEQLEIELKAREKEFQDRRNAERLERMERKKKRSSGVMIEDSISDGEGVPMIPGYNRTPIGVEYCVSLKKERFKFNCAHFIAFKGFRERLHGHNYQVGVKLWGERQSDGYVLDFGVVKKYVVEICKSWNERFICPTHSDVITFISLADRRQNSFTMICEDGSKFSFPKDDCLFLPIVHSSAEELAEVFFVKLVELITMKHLLSRGIYRVEVSIAEAANQEAIYTRDLSSYDPEKSFKRQRMNPGKQRQVSGCLDNLI</sequence>
<dbReference type="Pfam" id="PF01242">
    <property type="entry name" value="PTPS"/>
    <property type="match status" value="1"/>
</dbReference>
<dbReference type="GO" id="GO:0006729">
    <property type="term" value="P:tetrahydrobiopterin biosynthetic process"/>
    <property type="evidence" value="ECO:0007669"/>
    <property type="project" value="UniProtKB-UniPathway"/>
</dbReference>
<evidence type="ECO:0000256" key="4">
    <source>
        <dbReference type="ARBA" id="ARBA00013100"/>
    </source>
</evidence>
<evidence type="ECO:0000313" key="9">
    <source>
        <dbReference type="EMBL" id="CAD9676820.1"/>
    </source>
</evidence>
<evidence type="ECO:0000256" key="6">
    <source>
        <dbReference type="ARBA" id="ARBA00022833"/>
    </source>
</evidence>
<organism evidence="9">
    <name type="scientific">Mucochytrium quahogii</name>
    <dbReference type="NCBI Taxonomy" id="96639"/>
    <lineage>
        <taxon>Eukaryota</taxon>
        <taxon>Sar</taxon>
        <taxon>Stramenopiles</taxon>
        <taxon>Bigyra</taxon>
        <taxon>Labyrinthulomycetes</taxon>
        <taxon>Thraustochytrida</taxon>
        <taxon>Thraustochytriidae</taxon>
        <taxon>Mucochytrium</taxon>
    </lineage>
</organism>
<reference evidence="9" key="1">
    <citation type="submission" date="2021-01" db="EMBL/GenBank/DDBJ databases">
        <authorList>
            <person name="Corre E."/>
            <person name="Pelletier E."/>
            <person name="Niang G."/>
            <person name="Scheremetjew M."/>
            <person name="Finn R."/>
            <person name="Kale V."/>
            <person name="Holt S."/>
            <person name="Cochrane G."/>
            <person name="Meng A."/>
            <person name="Brown T."/>
            <person name="Cohen L."/>
        </authorList>
    </citation>
    <scope>NUCLEOTIDE SEQUENCE</scope>
    <source>
        <strain evidence="9">NY070348D</strain>
    </source>
</reference>
<dbReference type="EMBL" id="HBHK01009005">
    <property type="protein sequence ID" value="CAD9676820.1"/>
    <property type="molecule type" value="Transcribed_RNA"/>
</dbReference>
<dbReference type="InterPro" id="IPR007115">
    <property type="entry name" value="6-PTP_synth/QueD"/>
</dbReference>
<comment type="cofactor">
    <cofactor evidence="1">
        <name>Zn(2+)</name>
        <dbReference type="ChEBI" id="CHEBI:29105"/>
    </cofactor>
</comment>
<keyword evidence="5" id="KW-0479">Metal-binding</keyword>
<keyword evidence="8" id="KW-0456">Lyase</keyword>
<keyword evidence="7" id="KW-0783">Tetrahydrobiopterin biosynthesis</keyword>
<proteinExistence type="inferred from homology"/>
<keyword evidence="6" id="KW-0862">Zinc</keyword>
<evidence type="ECO:0000256" key="5">
    <source>
        <dbReference type="ARBA" id="ARBA00022723"/>
    </source>
</evidence>
<evidence type="ECO:0000256" key="3">
    <source>
        <dbReference type="ARBA" id="ARBA00009164"/>
    </source>
</evidence>
<name>A0A7S2RP96_9STRA</name>
<dbReference type="InterPro" id="IPR038418">
    <property type="entry name" value="6-PTP_synth/QueD_sf"/>
</dbReference>
<dbReference type="PANTHER" id="PTHR12589">
    <property type="entry name" value="PYRUVOYL TETRAHYDROBIOPTERIN SYNTHASE"/>
    <property type="match status" value="1"/>
</dbReference>
<comment type="similarity">
    <text evidence="3">Belongs to the PTPS family.</text>
</comment>
<protein>
    <recommendedName>
        <fullName evidence="4">6-pyruvoyltetrahydropterin synthase</fullName>
        <ecNumber evidence="4">4.2.3.12</ecNumber>
    </recommendedName>
</protein>
<dbReference type="AlphaFoldDB" id="A0A7S2RP96"/>
<gene>
    <name evidence="9" type="ORF">QSP1433_LOCUS5550</name>
</gene>
<dbReference type="GO" id="GO:0046872">
    <property type="term" value="F:metal ion binding"/>
    <property type="evidence" value="ECO:0007669"/>
    <property type="project" value="UniProtKB-KW"/>
</dbReference>
<dbReference type="GO" id="GO:0003874">
    <property type="term" value="F:6-pyruvoyltetrahydropterin synthase activity"/>
    <property type="evidence" value="ECO:0007669"/>
    <property type="project" value="UniProtKB-EC"/>
</dbReference>
<evidence type="ECO:0000256" key="8">
    <source>
        <dbReference type="ARBA" id="ARBA00023239"/>
    </source>
</evidence>
<accession>A0A7S2RP96</accession>
<evidence type="ECO:0000256" key="1">
    <source>
        <dbReference type="ARBA" id="ARBA00001947"/>
    </source>
</evidence>
<comment type="pathway">
    <text evidence="2">Cofactor biosynthesis; tetrahydrobiopterin biosynthesis; tetrahydrobiopterin from 7,8-dihydroneopterin triphosphate: step 1/3.</text>
</comment>
<dbReference type="EC" id="4.2.3.12" evidence="4"/>
<dbReference type="PANTHER" id="PTHR12589:SF7">
    <property type="entry name" value="6-PYRUVOYL TETRAHYDROBIOPTERIN SYNTHASE"/>
    <property type="match status" value="1"/>
</dbReference>
<dbReference type="UniPathway" id="UPA00849">
    <property type="reaction ID" value="UER00819"/>
</dbReference>
<dbReference type="SUPFAM" id="SSF55620">
    <property type="entry name" value="Tetrahydrobiopterin biosynthesis enzymes-like"/>
    <property type="match status" value="1"/>
</dbReference>